<protein>
    <submittedName>
        <fullName evidence="2">Predicted Na+-dependent transporter</fullName>
    </submittedName>
</protein>
<feature type="transmembrane region" description="Helical" evidence="1">
    <location>
        <begin position="218"/>
        <end position="238"/>
    </location>
</feature>
<dbReference type="Gene3D" id="1.20.1530.20">
    <property type="match status" value="1"/>
</dbReference>
<feature type="transmembrane region" description="Helical" evidence="1">
    <location>
        <begin position="153"/>
        <end position="172"/>
    </location>
</feature>
<organism evidence="2 3">
    <name type="scientific">Lutimaribacter pacificus</name>
    <dbReference type="NCBI Taxonomy" id="391948"/>
    <lineage>
        <taxon>Bacteria</taxon>
        <taxon>Pseudomonadati</taxon>
        <taxon>Pseudomonadota</taxon>
        <taxon>Alphaproteobacteria</taxon>
        <taxon>Rhodobacterales</taxon>
        <taxon>Roseobacteraceae</taxon>
        <taxon>Lutimaribacter</taxon>
    </lineage>
</organism>
<keyword evidence="3" id="KW-1185">Reference proteome</keyword>
<proteinExistence type="predicted"/>
<keyword evidence="1" id="KW-1133">Transmembrane helix</keyword>
<accession>A0A1H0C151</accession>
<evidence type="ECO:0000313" key="2">
    <source>
        <dbReference type="EMBL" id="SHJ49995.1"/>
    </source>
</evidence>
<feature type="transmembrane region" description="Helical" evidence="1">
    <location>
        <begin position="184"/>
        <end position="206"/>
    </location>
</feature>
<reference evidence="2 3" key="1">
    <citation type="submission" date="2016-11" db="EMBL/GenBank/DDBJ databases">
        <authorList>
            <person name="Varghese N."/>
            <person name="Submissions S."/>
        </authorList>
    </citation>
    <scope>NUCLEOTIDE SEQUENCE [LARGE SCALE GENOMIC DNA]</scope>
    <source>
        <strain evidence="2 3">DSM 29620</strain>
    </source>
</reference>
<feature type="transmembrane region" description="Helical" evidence="1">
    <location>
        <begin position="120"/>
        <end position="141"/>
    </location>
</feature>
<dbReference type="Proteomes" id="UP000324252">
    <property type="component" value="Unassembled WGS sequence"/>
</dbReference>
<evidence type="ECO:0000313" key="3">
    <source>
        <dbReference type="Proteomes" id="UP000324252"/>
    </source>
</evidence>
<feature type="transmembrane region" description="Helical" evidence="1">
    <location>
        <begin position="38"/>
        <end position="57"/>
    </location>
</feature>
<sequence length="334" mass="34838">MAVEGTGCRDERNTATRGHGRAGGVIAALHMVARHGRWALVLGLACGLGLPGLAAQLKPWLPHLVALLLYLTALRIGPRAALGRLAEARRTLALVLLLQLALPLAALAALWVLGLRDHPYALAFLLMLSAPSVTGSVNFTIMLGRDPAPALRLLILGTALLPLTVLPILWLGPEIGAGGEALAASGRLLAVIFAATTAGFATRAFIWRAPDLRTVDGMNAVALAVIVVGLMAALGPALRANPVPVLWLVAGVMAVNFGLQIAGYRLFSALHLPEPVGPAIVAGNRNAALFLMALPPAVTDPLLILLGCYQLPMYLTPILLARLYGPAAPKGEPR</sequence>
<dbReference type="InterPro" id="IPR038770">
    <property type="entry name" value="Na+/solute_symporter_sf"/>
</dbReference>
<gene>
    <name evidence="2" type="ORF">SAMN05444142_101450</name>
</gene>
<dbReference type="AlphaFoldDB" id="A0A1H0C151"/>
<keyword evidence="1" id="KW-0472">Membrane</keyword>
<feature type="transmembrane region" description="Helical" evidence="1">
    <location>
        <begin position="244"/>
        <end position="267"/>
    </location>
</feature>
<dbReference type="EMBL" id="FQZZ01000001">
    <property type="protein sequence ID" value="SHJ49995.1"/>
    <property type="molecule type" value="Genomic_DNA"/>
</dbReference>
<evidence type="ECO:0000256" key="1">
    <source>
        <dbReference type="SAM" id="Phobius"/>
    </source>
</evidence>
<feature type="transmembrane region" description="Helical" evidence="1">
    <location>
        <begin position="94"/>
        <end position="114"/>
    </location>
</feature>
<name>A0A1H0C151_9RHOB</name>
<keyword evidence="1" id="KW-0812">Transmembrane</keyword>
<feature type="transmembrane region" description="Helical" evidence="1">
    <location>
        <begin position="279"/>
        <end position="298"/>
    </location>
</feature>